<organism>
    <name type="scientific">Culex quinquefasciatus</name>
    <name type="common">Southern house mosquito</name>
    <name type="synonym">Culex pungens</name>
    <dbReference type="NCBI Taxonomy" id="7176"/>
    <lineage>
        <taxon>Eukaryota</taxon>
        <taxon>Metazoa</taxon>
        <taxon>Ecdysozoa</taxon>
        <taxon>Arthropoda</taxon>
        <taxon>Hexapoda</taxon>
        <taxon>Insecta</taxon>
        <taxon>Pterygota</taxon>
        <taxon>Neoptera</taxon>
        <taxon>Endopterygota</taxon>
        <taxon>Diptera</taxon>
        <taxon>Nematocera</taxon>
        <taxon>Culicoidea</taxon>
        <taxon>Culicidae</taxon>
        <taxon>Culicinae</taxon>
        <taxon>Culicini</taxon>
        <taxon>Culex</taxon>
        <taxon>Culex</taxon>
    </lineage>
</organism>
<accession>B0XHN6</accession>
<dbReference type="GO" id="GO:0016192">
    <property type="term" value="P:vesicle-mediated transport"/>
    <property type="evidence" value="ECO:0007669"/>
    <property type="project" value="InterPro"/>
</dbReference>
<keyword evidence="4" id="KW-1185">Reference proteome</keyword>
<dbReference type="Proteomes" id="UP000002320">
    <property type="component" value="Unassembled WGS sequence"/>
</dbReference>
<dbReference type="Pfam" id="PF06957">
    <property type="entry name" value="COPI_C"/>
    <property type="match status" value="1"/>
</dbReference>
<dbReference type="eggNOG" id="KOG0292">
    <property type="taxonomic scope" value="Eukaryota"/>
</dbReference>
<dbReference type="InParanoid" id="B0XHN6"/>
<dbReference type="VEuPathDB" id="VectorBase:CPIJ018928"/>
<dbReference type="HOGENOM" id="CLU_614307_0_0_1"/>
<dbReference type="STRING" id="7176.B0XHN6"/>
<sequence length="446" mass="49474">MTKSVTASPAVTNTVLCNPNSSRRTIPVSIIRTQRNQMLASMVQQMSQPKQKQRESVKAVTYGLEEDATALAETISAGSSGCQVPPPTGFDLAGRKQLTAVDGFEGIFQRNHDSVRGCYRSQGTGRNGYHRRSCRRRRWDVGDEDLELPAGNKGFYAVPPSGLPPLPHVIDQLPTRHGPCPCRIVPLTAHPHRNWKELNVRNTSNEKHQYILLVVESRQKIAEAQQLLTICREYVVSLHTPGEQKRFCELAAYLTQVNLQPLFKFKNYKTSDFFARRLLELRPRTATNPQKSSRFVARPTCPVLGHHLCRLNSQKSKYAVVIVEAIDLIVHLHLLQVAVHDLIAHAAPGTEWSSWSSWQAAPAPLATHFLDLGRGVGTLHGGKFLVERLPEEQLLLNCDSVDETADGKFPPPSRKVLRRSAHVVGFVDVLTEGLIKRAGPGDGAIA</sequence>
<evidence type="ECO:0000259" key="1">
    <source>
        <dbReference type="Pfam" id="PF06957"/>
    </source>
</evidence>
<dbReference type="KEGG" id="cqu:CpipJ_CPIJ018928"/>
<evidence type="ECO:0000313" key="2">
    <source>
        <dbReference type="EMBL" id="EDS28543.1"/>
    </source>
</evidence>
<evidence type="ECO:0000313" key="3">
    <source>
        <dbReference type="EnsemblMetazoa" id="CPIJ018928-PA"/>
    </source>
</evidence>
<evidence type="ECO:0000313" key="4">
    <source>
        <dbReference type="Proteomes" id="UP000002320"/>
    </source>
</evidence>
<protein>
    <submittedName>
        <fullName evidence="2 3">Coatomer</fullName>
    </submittedName>
</protein>
<dbReference type="InterPro" id="IPR010714">
    <property type="entry name" value="Coatomer_asu_C"/>
</dbReference>
<dbReference type="GO" id="GO:0030126">
    <property type="term" value="C:COPI vesicle coat"/>
    <property type="evidence" value="ECO:0007669"/>
    <property type="project" value="InterPro"/>
</dbReference>
<name>B0XHN6_CULQU</name>
<feature type="domain" description="Coatomer alpha subunit C-terminal" evidence="1">
    <location>
        <begin position="208"/>
        <end position="288"/>
    </location>
</feature>
<dbReference type="GO" id="GO:0005198">
    <property type="term" value="F:structural molecule activity"/>
    <property type="evidence" value="ECO:0007669"/>
    <property type="project" value="InterPro"/>
</dbReference>
<dbReference type="VEuPathDB" id="VectorBase:CQUJHB017909"/>
<proteinExistence type="predicted"/>
<reference evidence="3" key="2">
    <citation type="submission" date="2020-05" db="UniProtKB">
        <authorList>
            <consortium name="EnsemblMetazoa"/>
        </authorList>
    </citation>
    <scope>IDENTIFICATION</scope>
    <source>
        <strain evidence="3">JHB</strain>
    </source>
</reference>
<reference evidence="2" key="1">
    <citation type="submission" date="2007-03" db="EMBL/GenBank/DDBJ databases">
        <title>Annotation of Culex pipiens quinquefasciatus.</title>
        <authorList>
            <consortium name="The Broad Institute Genome Sequencing Platform"/>
            <person name="Atkinson P.W."/>
            <person name="Hemingway J."/>
            <person name="Christensen B.M."/>
            <person name="Higgs S."/>
            <person name="Kodira C."/>
            <person name="Hannick L."/>
            <person name="Megy K."/>
            <person name="O'Leary S."/>
            <person name="Pearson M."/>
            <person name="Haas B.J."/>
            <person name="Mauceli E."/>
            <person name="Wortman J.R."/>
            <person name="Lee N.H."/>
            <person name="Guigo R."/>
            <person name="Stanke M."/>
            <person name="Alvarado L."/>
            <person name="Amedeo P."/>
            <person name="Antoine C.H."/>
            <person name="Arensburger P."/>
            <person name="Bidwell S.L."/>
            <person name="Crawford M."/>
            <person name="Camaro F."/>
            <person name="Devon K."/>
            <person name="Engels R."/>
            <person name="Hammond M."/>
            <person name="Howarth C."/>
            <person name="Koehrsen M."/>
            <person name="Lawson D."/>
            <person name="Montgomery P."/>
            <person name="Nene V."/>
            <person name="Nusbaum C."/>
            <person name="Puiu D."/>
            <person name="Romero-Severson J."/>
            <person name="Severson D.W."/>
            <person name="Shumway M."/>
            <person name="Sisk P."/>
            <person name="Stolte C."/>
            <person name="Zeng Q."/>
            <person name="Eisenstadt E."/>
            <person name="Fraser-Liggett C."/>
            <person name="Strausberg R."/>
            <person name="Galagan J."/>
            <person name="Birren B."/>
            <person name="Collins F.H."/>
        </authorList>
    </citation>
    <scope>NUCLEOTIDE SEQUENCE [LARGE SCALE GENOMIC DNA]</scope>
    <source>
        <strain evidence="2">JHB</strain>
    </source>
</reference>
<dbReference type="EMBL" id="DS233184">
    <property type="protein sequence ID" value="EDS28543.1"/>
    <property type="molecule type" value="Genomic_DNA"/>
</dbReference>
<dbReference type="OrthoDB" id="10261470at2759"/>
<dbReference type="AlphaFoldDB" id="B0XHN6"/>
<gene>
    <name evidence="3" type="primary">6052992</name>
    <name evidence="2" type="ORF">CpipJ_CPIJ018928</name>
</gene>
<dbReference type="EnsemblMetazoa" id="CPIJ018928-RA">
    <property type="protein sequence ID" value="CPIJ018928-PA"/>
    <property type="gene ID" value="CPIJ018928"/>
</dbReference>
<dbReference type="GO" id="GO:0006886">
    <property type="term" value="P:intracellular protein transport"/>
    <property type="evidence" value="ECO:0007669"/>
    <property type="project" value="InterPro"/>
</dbReference>